<dbReference type="PANTHER" id="PTHR11054">
    <property type="entry name" value="6-PHOSPHOGLUCONOLACTONASE"/>
    <property type="match status" value="1"/>
</dbReference>
<comment type="function">
    <text evidence="2 7">Hydrolysis of 6-phosphogluconolactone to 6-phosphogluconate.</text>
</comment>
<sequence>MLKIYQSPSEIHPAVAELFVEAAQTAIAEKGSFTVALTGGSSPIELHKLLASAIYADKIDWNKVFVFWGDERWVPLADNLSNAKMAFETLLSHVPLPKDQIFPMYDTDRTPEEFAAIYEQKLLEILGKDGHFDLILLGMGDDGHTASLFPHEEVLNEQEKWVDAYYLAPQGMHRITLTAPLINKAKQIVVITFGEKKAPALHQVLEGEPSVQQYPSQLLKPANGNLTFFVDEAAASQLENKQG</sequence>
<dbReference type="InterPro" id="IPR006148">
    <property type="entry name" value="Glc/Gal-6P_isomerase"/>
</dbReference>
<evidence type="ECO:0000313" key="10">
    <source>
        <dbReference type="Proteomes" id="UP001597393"/>
    </source>
</evidence>
<organism evidence="9 10">
    <name type="scientific">Sphingobacterium corticis</name>
    <dbReference type="NCBI Taxonomy" id="1812823"/>
    <lineage>
        <taxon>Bacteria</taxon>
        <taxon>Pseudomonadati</taxon>
        <taxon>Bacteroidota</taxon>
        <taxon>Sphingobacteriia</taxon>
        <taxon>Sphingobacteriales</taxon>
        <taxon>Sphingobacteriaceae</taxon>
        <taxon>Sphingobacterium</taxon>
    </lineage>
</organism>
<evidence type="ECO:0000256" key="2">
    <source>
        <dbReference type="ARBA" id="ARBA00002681"/>
    </source>
</evidence>
<dbReference type="SUPFAM" id="SSF100950">
    <property type="entry name" value="NagB/RpiA/CoA transferase-like"/>
    <property type="match status" value="1"/>
</dbReference>
<dbReference type="Proteomes" id="UP001597393">
    <property type="component" value="Unassembled WGS sequence"/>
</dbReference>
<name>A0ABW5NQE1_9SPHI</name>
<keyword evidence="10" id="KW-1185">Reference proteome</keyword>
<dbReference type="InterPro" id="IPR039104">
    <property type="entry name" value="6PGL"/>
</dbReference>
<reference evidence="10" key="1">
    <citation type="journal article" date="2019" name="Int. J. Syst. Evol. Microbiol.">
        <title>The Global Catalogue of Microorganisms (GCM) 10K type strain sequencing project: providing services to taxonomists for standard genome sequencing and annotation.</title>
        <authorList>
            <consortium name="The Broad Institute Genomics Platform"/>
            <consortium name="The Broad Institute Genome Sequencing Center for Infectious Disease"/>
            <person name="Wu L."/>
            <person name="Ma J."/>
        </authorList>
    </citation>
    <scope>NUCLEOTIDE SEQUENCE [LARGE SCALE GENOMIC DNA]</scope>
    <source>
        <strain evidence="10">KCTC 42248</strain>
    </source>
</reference>
<dbReference type="PANTHER" id="PTHR11054:SF0">
    <property type="entry name" value="6-PHOSPHOGLUCONOLACTONASE"/>
    <property type="match status" value="1"/>
</dbReference>
<evidence type="ECO:0000256" key="7">
    <source>
        <dbReference type="RuleBase" id="RU365095"/>
    </source>
</evidence>
<gene>
    <name evidence="7 9" type="primary">pgl</name>
    <name evidence="9" type="ORF">ACFSQ3_14845</name>
</gene>
<dbReference type="CDD" id="cd01400">
    <property type="entry name" value="6PGL"/>
    <property type="match status" value="1"/>
</dbReference>
<evidence type="ECO:0000313" key="9">
    <source>
        <dbReference type="EMBL" id="MFD2600233.1"/>
    </source>
</evidence>
<evidence type="ECO:0000259" key="8">
    <source>
        <dbReference type="Pfam" id="PF01182"/>
    </source>
</evidence>
<evidence type="ECO:0000256" key="4">
    <source>
        <dbReference type="ARBA" id="ARBA00010662"/>
    </source>
</evidence>
<comment type="similarity">
    <text evidence="4 7">Belongs to the glucosamine/galactosamine-6-phosphate isomerase family. 6-phosphogluconolactonase subfamily.</text>
</comment>
<proteinExistence type="inferred from homology"/>
<dbReference type="InterPro" id="IPR005900">
    <property type="entry name" value="6-phosphogluconolactonase_DevB"/>
</dbReference>
<accession>A0ABW5NQE1</accession>
<dbReference type="Pfam" id="PF01182">
    <property type="entry name" value="Glucosamine_iso"/>
    <property type="match status" value="1"/>
</dbReference>
<keyword evidence="7 9" id="KW-0378">Hydrolase</keyword>
<dbReference type="GO" id="GO:0017057">
    <property type="term" value="F:6-phosphogluconolactonase activity"/>
    <property type="evidence" value="ECO:0007669"/>
    <property type="project" value="UniProtKB-EC"/>
</dbReference>
<comment type="catalytic activity">
    <reaction evidence="1 7">
        <text>6-phospho-D-glucono-1,5-lactone + H2O = 6-phospho-D-gluconate + H(+)</text>
        <dbReference type="Rhea" id="RHEA:12556"/>
        <dbReference type="ChEBI" id="CHEBI:15377"/>
        <dbReference type="ChEBI" id="CHEBI:15378"/>
        <dbReference type="ChEBI" id="CHEBI:57955"/>
        <dbReference type="ChEBI" id="CHEBI:58759"/>
        <dbReference type="EC" id="3.1.1.31"/>
    </reaction>
</comment>
<evidence type="ECO:0000256" key="3">
    <source>
        <dbReference type="ARBA" id="ARBA00004961"/>
    </source>
</evidence>
<dbReference type="EC" id="3.1.1.31" evidence="5 7"/>
<evidence type="ECO:0000256" key="6">
    <source>
        <dbReference type="ARBA" id="ARBA00020337"/>
    </source>
</evidence>
<dbReference type="InterPro" id="IPR037171">
    <property type="entry name" value="NagB/RpiA_transferase-like"/>
</dbReference>
<feature type="domain" description="Glucosamine/galactosamine-6-phosphate isomerase" evidence="8">
    <location>
        <begin position="8"/>
        <end position="227"/>
    </location>
</feature>
<dbReference type="EMBL" id="JBHUMA010000009">
    <property type="protein sequence ID" value="MFD2600233.1"/>
    <property type="molecule type" value="Genomic_DNA"/>
</dbReference>
<evidence type="ECO:0000256" key="5">
    <source>
        <dbReference type="ARBA" id="ARBA00013198"/>
    </source>
</evidence>
<dbReference type="RefSeq" id="WP_380870373.1">
    <property type="nucleotide sequence ID" value="NZ_JBHUMA010000009.1"/>
</dbReference>
<comment type="caution">
    <text evidence="9">The sequence shown here is derived from an EMBL/GenBank/DDBJ whole genome shotgun (WGS) entry which is preliminary data.</text>
</comment>
<comment type="pathway">
    <text evidence="3 7">Carbohydrate degradation; pentose phosphate pathway; D-ribulose 5-phosphate from D-glucose 6-phosphate (oxidative stage): step 2/3.</text>
</comment>
<protein>
    <recommendedName>
        <fullName evidence="6 7">6-phosphogluconolactonase</fullName>
        <shortName evidence="7">6PGL</shortName>
        <ecNumber evidence="5 7">3.1.1.31</ecNumber>
    </recommendedName>
</protein>
<evidence type="ECO:0000256" key="1">
    <source>
        <dbReference type="ARBA" id="ARBA00000832"/>
    </source>
</evidence>
<dbReference type="Gene3D" id="3.40.50.1360">
    <property type="match status" value="1"/>
</dbReference>
<dbReference type="NCBIfam" id="TIGR01198">
    <property type="entry name" value="pgl"/>
    <property type="match status" value="1"/>
</dbReference>